<dbReference type="Gene3D" id="1.10.3210.10">
    <property type="entry name" value="Hypothetical protein af1432"/>
    <property type="match status" value="1"/>
</dbReference>
<gene>
    <name evidence="2" type="ORF">HOP12_03950</name>
</gene>
<reference evidence="2 3" key="1">
    <citation type="submission" date="2020-04" db="EMBL/GenBank/DDBJ databases">
        <title>Metagenomic profiling of ammonia- and methane-oxidizing microorganisms in a Dutch drinking water treatment plant.</title>
        <authorList>
            <person name="Poghosyan L."/>
            <person name="Leucker S."/>
        </authorList>
    </citation>
    <scope>NUCLEOTIDE SEQUENCE [LARGE SCALE GENOMIC DNA]</scope>
    <source>
        <strain evidence="2">S-RSF-IL-03</strain>
    </source>
</reference>
<evidence type="ECO:0000313" key="3">
    <source>
        <dbReference type="Proteomes" id="UP000580839"/>
    </source>
</evidence>
<name>A0A849SN42_UNCEI</name>
<dbReference type="EMBL" id="JABFRW010000041">
    <property type="protein sequence ID" value="NOT33305.1"/>
    <property type="molecule type" value="Genomic_DNA"/>
</dbReference>
<dbReference type="PANTHER" id="PTHR33525:SF3">
    <property type="entry name" value="RIBONUCLEASE Y"/>
    <property type="match status" value="1"/>
</dbReference>
<proteinExistence type="predicted"/>
<dbReference type="PROSITE" id="PS51833">
    <property type="entry name" value="HDOD"/>
    <property type="match status" value="1"/>
</dbReference>
<dbReference type="PANTHER" id="PTHR33525">
    <property type="match status" value="1"/>
</dbReference>
<feature type="domain" description="HDOD" evidence="1">
    <location>
        <begin position="27"/>
        <end position="217"/>
    </location>
</feature>
<dbReference type="SUPFAM" id="SSF109604">
    <property type="entry name" value="HD-domain/PDEase-like"/>
    <property type="match status" value="1"/>
</dbReference>
<evidence type="ECO:0000259" key="1">
    <source>
        <dbReference type="PROSITE" id="PS51833"/>
    </source>
</evidence>
<dbReference type="AlphaFoldDB" id="A0A849SN42"/>
<comment type="caution">
    <text evidence="2">The sequence shown here is derived from an EMBL/GenBank/DDBJ whole genome shotgun (WGS) entry which is preliminary data.</text>
</comment>
<dbReference type="Proteomes" id="UP000580839">
    <property type="component" value="Unassembled WGS sequence"/>
</dbReference>
<dbReference type="InterPro" id="IPR052340">
    <property type="entry name" value="RNase_Y/CdgJ"/>
</dbReference>
<protein>
    <submittedName>
        <fullName evidence="2">HDOD domain-containing protein</fullName>
    </submittedName>
</protein>
<dbReference type="InterPro" id="IPR013976">
    <property type="entry name" value="HDOD"/>
</dbReference>
<dbReference type="Pfam" id="PF08668">
    <property type="entry name" value="HDOD"/>
    <property type="match status" value="1"/>
</dbReference>
<organism evidence="2 3">
    <name type="scientific">Eiseniibacteriota bacterium</name>
    <dbReference type="NCBI Taxonomy" id="2212470"/>
    <lineage>
        <taxon>Bacteria</taxon>
        <taxon>Candidatus Eiseniibacteriota</taxon>
    </lineage>
</organism>
<evidence type="ECO:0000313" key="2">
    <source>
        <dbReference type="EMBL" id="NOT33305.1"/>
    </source>
</evidence>
<sequence>MTARKDADTLTLVERVRSLTTSGRFGLPPLPEIAQRLLELLQNENSADPRGVAELIQNDPALASSVLRLANSASFGGLRAVQDLSESVARLGLRQITSLVTVSVQRDQFVSSDPRRAELLHRLWDQSIATAVAARQLAVRAGEERTEAFLAGLLHDSGCLLVLKAVDELEREGEAPITTTTVDELFDALHTELGERVLREWRIPEPICVVARRHHDPTDAALDRLTLRVQAADAIARKIGLHLHPEPDLDLTLVPAVDHCGLDELELAELLVDIEDEVQQVKTLF</sequence>
<accession>A0A849SN42</accession>